<name>A0A1H4AHH8_9BACT</name>
<dbReference type="InterPro" id="IPR036280">
    <property type="entry name" value="Multihaem_cyt_sf"/>
</dbReference>
<evidence type="ECO:0000259" key="1">
    <source>
        <dbReference type="Pfam" id="PF14522"/>
    </source>
</evidence>
<dbReference type="Gene3D" id="3.90.10.10">
    <property type="entry name" value="Cytochrome C3"/>
    <property type="match status" value="1"/>
</dbReference>
<dbReference type="Pfam" id="PF14522">
    <property type="entry name" value="Cytochrome_C7"/>
    <property type="match status" value="1"/>
</dbReference>
<dbReference type="EMBL" id="FNQN01000005">
    <property type="protein sequence ID" value="SEA35366.1"/>
    <property type="molecule type" value="Genomic_DNA"/>
</dbReference>
<proteinExistence type="predicted"/>
<dbReference type="OrthoDB" id="5405798at2"/>
<evidence type="ECO:0000313" key="2">
    <source>
        <dbReference type="EMBL" id="SEA35366.1"/>
    </source>
</evidence>
<dbReference type="RefSeq" id="WP_092347182.1">
    <property type="nucleotide sequence ID" value="NZ_FNQN01000005.1"/>
</dbReference>
<sequence length="108" mass="11834">MKNLVFIVLAVVFSFVPVFLAQQNGIKAPITKVEVLEEGVYKYEGETKGVVMFDHNMHVEVLDGDCTSCHEGEPATIIINDMASGHGLCSSCHDQVDDMESCNTCHSK</sequence>
<gene>
    <name evidence="2" type="ORF">SAMN05660420_01841</name>
</gene>
<dbReference type="AlphaFoldDB" id="A0A1H4AHH8"/>
<keyword evidence="3" id="KW-1185">Reference proteome</keyword>
<reference evidence="2 3" key="1">
    <citation type="submission" date="2016-10" db="EMBL/GenBank/DDBJ databases">
        <authorList>
            <person name="de Groot N.N."/>
        </authorList>
    </citation>
    <scope>NUCLEOTIDE SEQUENCE [LARGE SCALE GENOMIC DNA]</scope>
    <source>
        <strain evidence="2 3">DSM 7343</strain>
    </source>
</reference>
<dbReference type="SUPFAM" id="SSF48695">
    <property type="entry name" value="Multiheme cytochromes"/>
    <property type="match status" value="1"/>
</dbReference>
<accession>A0A1H4AHH8</accession>
<evidence type="ECO:0000313" key="3">
    <source>
        <dbReference type="Proteomes" id="UP000199409"/>
    </source>
</evidence>
<organism evidence="2 3">
    <name type="scientific">Desulfuromusa kysingii</name>
    <dbReference type="NCBI Taxonomy" id="37625"/>
    <lineage>
        <taxon>Bacteria</taxon>
        <taxon>Pseudomonadati</taxon>
        <taxon>Thermodesulfobacteriota</taxon>
        <taxon>Desulfuromonadia</taxon>
        <taxon>Desulfuromonadales</taxon>
        <taxon>Geopsychrobacteraceae</taxon>
        <taxon>Desulfuromusa</taxon>
    </lineage>
</organism>
<dbReference type="CDD" id="cd08168">
    <property type="entry name" value="Cytochrom_C3"/>
    <property type="match status" value="1"/>
</dbReference>
<dbReference type="InterPro" id="IPR029467">
    <property type="entry name" value="Cyt_c7-like"/>
</dbReference>
<dbReference type="Proteomes" id="UP000199409">
    <property type="component" value="Unassembled WGS sequence"/>
</dbReference>
<feature type="domain" description="Cytochrome c7-like" evidence="1">
    <location>
        <begin position="51"/>
        <end position="107"/>
    </location>
</feature>
<protein>
    <submittedName>
        <fullName evidence="2">Doubled CXXCH domain-containing protein</fullName>
    </submittedName>
</protein>